<gene>
    <name evidence="1" type="ORF">IQ230_06205</name>
</gene>
<accession>A0ABR9UNU2</accession>
<evidence type="ECO:0000313" key="2">
    <source>
        <dbReference type="Proteomes" id="UP000651156"/>
    </source>
</evidence>
<sequence>MNFYWQYYKFALVGLAVIGVFPAKVYSVPETRVEKQVIASATGQLNFTPPPPPADIGIPGDRTGAGRRGCLVNNDSVDNKQLTALVPITKAATGLEVVWGLTTVEHPTFWFYVPYRAQDVHSARFVLRTADKQLVYQTSVSLPNKPGVISLTLPTTVALEVANQYHWYFNIYCAERKPPTAIVHGGIQRRAITPTLASQLAQATPQQRAELYFANGFWFDAVTTLGQLYYHNPSNMAIAQNWTDVLRFVGLDAIASEPIASCCDLMQQVRRD</sequence>
<dbReference type="EMBL" id="JADEWN010000010">
    <property type="protein sequence ID" value="MBE9189961.1"/>
    <property type="molecule type" value="Genomic_DNA"/>
</dbReference>
<keyword evidence="2" id="KW-1185">Reference proteome</keyword>
<comment type="caution">
    <text evidence="1">The sequence shown here is derived from an EMBL/GenBank/DDBJ whole genome shotgun (WGS) entry which is preliminary data.</text>
</comment>
<dbReference type="RefSeq" id="WP_193931179.1">
    <property type="nucleotide sequence ID" value="NZ_CAWPMZ010000008.1"/>
</dbReference>
<dbReference type="InterPro" id="IPR010328">
    <property type="entry name" value="DUF928"/>
</dbReference>
<protein>
    <submittedName>
        <fullName evidence="1">DUF928 domain-containing protein</fullName>
    </submittedName>
</protein>
<dbReference type="Pfam" id="PF06051">
    <property type="entry name" value="DUF928"/>
    <property type="match status" value="1"/>
</dbReference>
<reference evidence="1 2" key="1">
    <citation type="submission" date="2020-10" db="EMBL/GenBank/DDBJ databases">
        <authorList>
            <person name="Castelo-Branco R."/>
            <person name="Eusebio N."/>
            <person name="Adriana R."/>
            <person name="Vieira A."/>
            <person name="Brugerolle De Fraissinette N."/>
            <person name="Rezende De Castro R."/>
            <person name="Schneider M.P."/>
            <person name="Vasconcelos V."/>
            <person name="Leao P.N."/>
        </authorList>
    </citation>
    <scope>NUCLEOTIDE SEQUENCE [LARGE SCALE GENOMIC DNA]</scope>
    <source>
        <strain evidence="1 2">LEGE 06123</strain>
    </source>
</reference>
<evidence type="ECO:0000313" key="1">
    <source>
        <dbReference type="EMBL" id="MBE9189961.1"/>
    </source>
</evidence>
<proteinExistence type="predicted"/>
<name>A0ABR9UNU2_9CHRO</name>
<organism evidence="1 2">
    <name type="scientific">Gloeocapsopsis crepidinum LEGE 06123</name>
    <dbReference type="NCBI Taxonomy" id="588587"/>
    <lineage>
        <taxon>Bacteria</taxon>
        <taxon>Bacillati</taxon>
        <taxon>Cyanobacteriota</taxon>
        <taxon>Cyanophyceae</taxon>
        <taxon>Oscillatoriophycideae</taxon>
        <taxon>Chroococcales</taxon>
        <taxon>Chroococcaceae</taxon>
        <taxon>Gloeocapsopsis</taxon>
    </lineage>
</organism>
<dbReference type="Proteomes" id="UP000651156">
    <property type="component" value="Unassembled WGS sequence"/>
</dbReference>